<organism evidence="4 5">
    <name type="scientific">Polarella glacialis</name>
    <name type="common">Dinoflagellate</name>
    <dbReference type="NCBI Taxonomy" id="89957"/>
    <lineage>
        <taxon>Eukaryota</taxon>
        <taxon>Sar</taxon>
        <taxon>Alveolata</taxon>
        <taxon>Dinophyceae</taxon>
        <taxon>Suessiales</taxon>
        <taxon>Suessiaceae</taxon>
        <taxon>Polarella</taxon>
    </lineage>
</organism>
<dbReference type="Gene3D" id="3.30.40.10">
    <property type="entry name" value="Zinc/RING finger domain, C3HC4 (zinc finger)"/>
    <property type="match status" value="1"/>
</dbReference>
<protein>
    <recommendedName>
        <fullName evidence="3">RING-type domain-containing protein</fullName>
    </recommendedName>
</protein>
<dbReference type="InterPro" id="IPR001841">
    <property type="entry name" value="Znf_RING"/>
</dbReference>
<feature type="region of interest" description="Disordered" evidence="2">
    <location>
        <begin position="1"/>
        <end position="20"/>
    </location>
</feature>
<evidence type="ECO:0000313" key="4">
    <source>
        <dbReference type="EMBL" id="CAE8632091.1"/>
    </source>
</evidence>
<proteinExistence type="predicted"/>
<evidence type="ECO:0000313" key="5">
    <source>
        <dbReference type="Proteomes" id="UP000626109"/>
    </source>
</evidence>
<dbReference type="SUPFAM" id="SSF57850">
    <property type="entry name" value="RING/U-box"/>
    <property type="match status" value="1"/>
</dbReference>
<dbReference type="PROSITE" id="PS50089">
    <property type="entry name" value="ZF_RING_2"/>
    <property type="match status" value="1"/>
</dbReference>
<feature type="domain" description="RING-type" evidence="3">
    <location>
        <begin position="30"/>
        <end position="76"/>
    </location>
</feature>
<keyword evidence="1" id="KW-0862">Zinc</keyword>
<sequence>MDVLATSAVETSGDPQKIVSDTKEPEVEECAICFDAITQLAKLPCSCKVAYCMMCWDQALAQSYNACWQSRCPTCRIPVRVDYDAETGCLVFSREVPRDEQADEEDAGLEEEPIRRNRMRRMMTSHSTALEDRRRISAQTRPAQLRLLREFGAANPLPQPEASIESGIQAPAMTFQAAAAIAACAAAVRPQCVCRSQLERVSGLERTKRLCQRHLPYPPDHPEFERILSSFMERPNESLPVQCDLCGESLAFGTPGIWTCERGNSTILHASAYDVCESCLVRYAYNVEPGASSVQTELSQQPSDDVLVVPL</sequence>
<dbReference type="GO" id="GO:0008270">
    <property type="term" value="F:zinc ion binding"/>
    <property type="evidence" value="ECO:0007669"/>
    <property type="project" value="UniProtKB-KW"/>
</dbReference>
<evidence type="ECO:0000259" key="3">
    <source>
        <dbReference type="PROSITE" id="PS50089"/>
    </source>
</evidence>
<gene>
    <name evidence="4" type="ORF">PGLA2088_LOCUS1183</name>
</gene>
<dbReference type="InterPro" id="IPR013083">
    <property type="entry name" value="Znf_RING/FYVE/PHD"/>
</dbReference>
<keyword evidence="1" id="KW-0479">Metal-binding</keyword>
<reference evidence="4" key="1">
    <citation type="submission" date="2021-02" db="EMBL/GenBank/DDBJ databases">
        <authorList>
            <person name="Dougan E. K."/>
            <person name="Rhodes N."/>
            <person name="Thang M."/>
            <person name="Chan C."/>
        </authorList>
    </citation>
    <scope>NUCLEOTIDE SEQUENCE</scope>
</reference>
<dbReference type="EMBL" id="CAJNNW010000894">
    <property type="protein sequence ID" value="CAE8632091.1"/>
    <property type="molecule type" value="Genomic_DNA"/>
</dbReference>
<keyword evidence="1" id="KW-0863">Zinc-finger</keyword>
<name>A0A813H371_POLGL</name>
<dbReference type="AlphaFoldDB" id="A0A813H371"/>
<evidence type="ECO:0000256" key="1">
    <source>
        <dbReference type="PROSITE-ProRule" id="PRU00175"/>
    </source>
</evidence>
<dbReference type="Proteomes" id="UP000626109">
    <property type="component" value="Unassembled WGS sequence"/>
</dbReference>
<accession>A0A813H371</accession>
<comment type="caution">
    <text evidence="4">The sequence shown here is derived from an EMBL/GenBank/DDBJ whole genome shotgun (WGS) entry which is preliminary data.</text>
</comment>
<evidence type="ECO:0000256" key="2">
    <source>
        <dbReference type="SAM" id="MobiDB-lite"/>
    </source>
</evidence>